<proteinExistence type="predicted"/>
<dbReference type="RefSeq" id="WP_074731161.1">
    <property type="nucleotide sequence ID" value="NZ_FNYK01000003.1"/>
</dbReference>
<evidence type="ECO:0000313" key="3">
    <source>
        <dbReference type="Proteomes" id="UP000183028"/>
    </source>
</evidence>
<protein>
    <submittedName>
        <fullName evidence="2">BadF-type ATPase</fullName>
    </submittedName>
</protein>
<keyword evidence="3" id="KW-1185">Reference proteome</keyword>
<dbReference type="OrthoDB" id="9772633at2"/>
<feature type="domain" description="ATPase BadF/BadG/BcrA/BcrD type" evidence="1">
    <location>
        <begin position="5"/>
        <end position="270"/>
    </location>
</feature>
<name>A0A1H6QBW4_9FIRM</name>
<reference evidence="3" key="1">
    <citation type="submission" date="2016-10" db="EMBL/GenBank/DDBJ databases">
        <authorList>
            <person name="Varghese N."/>
        </authorList>
    </citation>
    <scope>NUCLEOTIDE SEQUENCE [LARGE SCALE GENOMIC DNA]</scope>
    <source>
        <strain evidence="3">DSM 20406</strain>
    </source>
</reference>
<accession>A0A1H6QBW4</accession>
<organism evidence="2 3">
    <name type="scientific">Sharpea azabuensis</name>
    <dbReference type="NCBI Taxonomy" id="322505"/>
    <lineage>
        <taxon>Bacteria</taxon>
        <taxon>Bacillati</taxon>
        <taxon>Bacillota</taxon>
        <taxon>Erysipelotrichia</taxon>
        <taxon>Erysipelotrichales</taxon>
        <taxon>Coprobacillaceae</taxon>
        <taxon>Sharpea</taxon>
    </lineage>
</organism>
<dbReference type="AlphaFoldDB" id="A0A1H6QBW4"/>
<dbReference type="eggNOG" id="COG2971">
    <property type="taxonomic scope" value="Bacteria"/>
</dbReference>
<gene>
    <name evidence="2" type="ORF">SAMN04487834_100312</name>
</gene>
<evidence type="ECO:0000259" key="1">
    <source>
        <dbReference type="Pfam" id="PF01869"/>
    </source>
</evidence>
<dbReference type="InterPro" id="IPR043129">
    <property type="entry name" value="ATPase_NBD"/>
</dbReference>
<dbReference type="Pfam" id="PF01869">
    <property type="entry name" value="BcrAD_BadFG"/>
    <property type="match status" value="1"/>
</dbReference>
<dbReference type="InterPro" id="IPR002731">
    <property type="entry name" value="ATPase_BadF"/>
</dbReference>
<dbReference type="PANTHER" id="PTHR43190">
    <property type="entry name" value="N-ACETYL-D-GLUCOSAMINE KINASE"/>
    <property type="match status" value="1"/>
</dbReference>
<dbReference type="EMBL" id="FNYK01000003">
    <property type="protein sequence ID" value="SEI41233.1"/>
    <property type="molecule type" value="Genomic_DNA"/>
</dbReference>
<dbReference type="Proteomes" id="UP000183028">
    <property type="component" value="Unassembled WGS sequence"/>
</dbReference>
<dbReference type="SUPFAM" id="SSF53067">
    <property type="entry name" value="Actin-like ATPase domain"/>
    <property type="match status" value="2"/>
</dbReference>
<dbReference type="Gene3D" id="3.30.420.40">
    <property type="match status" value="2"/>
</dbReference>
<dbReference type="STRING" id="322505.SAMN04487836_11620"/>
<dbReference type="CDD" id="cd24007">
    <property type="entry name" value="ASKHA_NBD_eukNAGK-like"/>
    <property type="match status" value="1"/>
</dbReference>
<sequence length="278" mass="30281">MVISVDVGGTKSKAVLYNENGDVLNEVVVGSCHPMQNDDETIINNIQACILDDNAPIVFGFAGYGRSQSLKDKIDWLVAKACGNHPYHIIPDTEMAMYSTLLGHDGITVILGTGSVAFRKESAKTTQIGGWGFVLGDEGSGYELGQNVLKTFALEADGRKRKGIIFDSVTELYELNTPNELITKVVDHGIVKRTLIAKAARIALDHPEECLEIIKTSASNAAKLITSAQTDDLPVVITGGLSHSQYYMDAIQSYLPHIHIEVAKHEPVYGGYIYHLKH</sequence>
<evidence type="ECO:0000313" key="2">
    <source>
        <dbReference type="EMBL" id="SEI41233.1"/>
    </source>
</evidence>
<dbReference type="InterPro" id="IPR052519">
    <property type="entry name" value="Euk-type_GlcNAc_Kinase"/>
</dbReference>
<dbReference type="PANTHER" id="PTHR43190:SF3">
    <property type="entry name" value="N-ACETYL-D-GLUCOSAMINE KINASE"/>
    <property type="match status" value="1"/>
</dbReference>